<reference evidence="5" key="1">
    <citation type="submission" date="2015-09" db="EMBL/GenBank/DDBJ databases">
        <title>De novo assembly of Pectinophora gossypiella (Pink Bollworm) gut transcriptome.</title>
        <authorList>
            <person name="Tassone E.E."/>
        </authorList>
    </citation>
    <scope>NUCLEOTIDE SEQUENCE</scope>
</reference>
<feature type="chain" id="PRO_5009115221" description="Single domain-containing protein" evidence="3">
    <location>
        <begin position="18"/>
        <end position="110"/>
    </location>
</feature>
<feature type="domain" description="Single" evidence="4">
    <location>
        <begin position="37"/>
        <end position="103"/>
    </location>
</feature>
<keyword evidence="2" id="KW-0964">Secreted</keyword>
<dbReference type="SMART" id="SM01318">
    <property type="entry name" value="SVWC"/>
    <property type="match status" value="1"/>
</dbReference>
<dbReference type="InterPro" id="IPR053308">
    <property type="entry name" value="Vago-like"/>
</dbReference>
<accession>A0A1E1W9I8</accession>
<sequence length="110" mass="12029">MVSRILCFSLMVAVASAATFIGNLPQKPKELAHKEGCYVKEVSDVIPFGETVAPIGVCYRIDCSPRYLYYASCGTVSTSDPKCHVSEEDTSRPYPDCCPTIVCDIDNNLI</sequence>
<dbReference type="PANTHER" id="PTHR39957">
    <property type="entry name" value="AT09846P1-RELATED"/>
    <property type="match status" value="1"/>
</dbReference>
<comment type="subcellular location">
    <subcellularLocation>
        <location evidence="1">Secreted</location>
    </subcellularLocation>
</comment>
<evidence type="ECO:0000256" key="2">
    <source>
        <dbReference type="ARBA" id="ARBA00022525"/>
    </source>
</evidence>
<protein>
    <recommendedName>
        <fullName evidence="4">Single domain-containing protein</fullName>
    </recommendedName>
</protein>
<feature type="signal peptide" evidence="3">
    <location>
        <begin position="1"/>
        <end position="17"/>
    </location>
</feature>
<proteinExistence type="predicted"/>
<dbReference type="GO" id="GO:0005576">
    <property type="term" value="C:extracellular region"/>
    <property type="evidence" value="ECO:0007669"/>
    <property type="project" value="UniProtKB-SubCell"/>
</dbReference>
<evidence type="ECO:0000256" key="3">
    <source>
        <dbReference type="SAM" id="SignalP"/>
    </source>
</evidence>
<dbReference type="Pfam" id="PF15430">
    <property type="entry name" value="SVWC"/>
    <property type="match status" value="1"/>
</dbReference>
<dbReference type="EMBL" id="GDQN01007418">
    <property type="protein sequence ID" value="JAT83636.1"/>
    <property type="molecule type" value="Transcribed_RNA"/>
</dbReference>
<keyword evidence="3" id="KW-0732">Signal</keyword>
<evidence type="ECO:0000256" key="1">
    <source>
        <dbReference type="ARBA" id="ARBA00004613"/>
    </source>
</evidence>
<dbReference type="InterPro" id="IPR029277">
    <property type="entry name" value="SVWC_dom"/>
</dbReference>
<name>A0A1E1W9I8_PECGO</name>
<evidence type="ECO:0000313" key="5">
    <source>
        <dbReference type="EMBL" id="JAT83636.1"/>
    </source>
</evidence>
<dbReference type="AlphaFoldDB" id="A0A1E1W9I8"/>
<evidence type="ECO:0000259" key="4">
    <source>
        <dbReference type="SMART" id="SM01318"/>
    </source>
</evidence>
<dbReference type="OrthoDB" id="6761907at2759"/>
<organism evidence="5">
    <name type="scientific">Pectinophora gossypiella</name>
    <name type="common">Cotton pink bollworm</name>
    <name type="synonym">Depressaria gossypiella</name>
    <dbReference type="NCBI Taxonomy" id="13191"/>
    <lineage>
        <taxon>Eukaryota</taxon>
        <taxon>Metazoa</taxon>
        <taxon>Ecdysozoa</taxon>
        <taxon>Arthropoda</taxon>
        <taxon>Hexapoda</taxon>
        <taxon>Insecta</taxon>
        <taxon>Pterygota</taxon>
        <taxon>Neoptera</taxon>
        <taxon>Endopterygota</taxon>
        <taxon>Lepidoptera</taxon>
        <taxon>Glossata</taxon>
        <taxon>Ditrysia</taxon>
        <taxon>Gelechioidea</taxon>
        <taxon>Gelechiidae</taxon>
        <taxon>Apatetrinae</taxon>
        <taxon>Pectinophora</taxon>
    </lineage>
</organism>
<gene>
    <name evidence="5" type="ORF">g.1685</name>
</gene>
<dbReference type="PANTHER" id="PTHR39957:SF2">
    <property type="entry name" value="GEO11553P1"/>
    <property type="match status" value="1"/>
</dbReference>